<evidence type="ECO:0000313" key="1">
    <source>
        <dbReference type="EMBL" id="ABO60206.1"/>
    </source>
</evidence>
<dbReference type="AlphaFoldDB" id="A4JVA3"/>
<accession>A4JVA3</accession>
<dbReference type="InterPro" id="IPR057079">
    <property type="entry name" value="IcmW-like"/>
</dbReference>
<proteinExistence type="predicted"/>
<dbReference type="KEGG" id="bvi:Bcep1808_7329"/>
<evidence type="ECO:0000313" key="2">
    <source>
        <dbReference type="Proteomes" id="UP000002287"/>
    </source>
</evidence>
<keyword evidence="1" id="KW-0614">Plasmid</keyword>
<dbReference type="Proteomes" id="UP000002287">
    <property type="component" value="Plasmid pBVIE03"/>
</dbReference>
<organism evidence="1 2">
    <name type="scientific">Burkholderia vietnamiensis (strain G4 / LMG 22486)</name>
    <name type="common">Burkholderia cepacia (strain R1808)</name>
    <dbReference type="NCBI Taxonomy" id="269482"/>
    <lineage>
        <taxon>Bacteria</taxon>
        <taxon>Pseudomonadati</taxon>
        <taxon>Pseudomonadota</taxon>
        <taxon>Betaproteobacteria</taxon>
        <taxon>Burkholderiales</taxon>
        <taxon>Burkholderiaceae</taxon>
        <taxon>Burkholderia</taxon>
        <taxon>Burkholderia cepacia complex</taxon>
    </lineage>
</organism>
<dbReference type="HOGENOM" id="CLU_1529814_0_0_4"/>
<dbReference type="Pfam" id="PF23130">
    <property type="entry name" value="IcmW"/>
    <property type="match status" value="1"/>
</dbReference>
<reference evidence="1 2" key="1">
    <citation type="submission" date="2007-03" db="EMBL/GenBank/DDBJ databases">
        <title>Complete sequence of plasmid pBVIE03 of Burkholderia vietnamiensis G4.</title>
        <authorList>
            <consortium name="US DOE Joint Genome Institute"/>
            <person name="Copeland A."/>
            <person name="Lucas S."/>
            <person name="Lapidus A."/>
            <person name="Barry K."/>
            <person name="Detter J.C."/>
            <person name="Glavina del Rio T."/>
            <person name="Hammon N."/>
            <person name="Israni S."/>
            <person name="Dalin E."/>
            <person name="Tice H."/>
            <person name="Pitluck S."/>
            <person name="Chain P."/>
            <person name="Malfatti S."/>
            <person name="Shin M."/>
            <person name="Vergez L."/>
            <person name="Schmutz J."/>
            <person name="Larimer F."/>
            <person name="Land M."/>
            <person name="Hauser L."/>
            <person name="Kyrpides N."/>
            <person name="Tiedje J."/>
            <person name="Richardson P."/>
        </authorList>
    </citation>
    <scope>NUCLEOTIDE SEQUENCE [LARGE SCALE GENOMIC DNA]</scope>
    <source>
        <strain evidence="2">G4 / LMG 22486</strain>
        <plasmid evidence="1 2">pBVIE03</plasmid>
    </source>
</reference>
<gene>
    <name evidence="1" type="ordered locus">Bcep1808_7329</name>
</gene>
<geneLocation type="plasmid" evidence="1 2">
    <name>pBVIE03</name>
</geneLocation>
<name>A4JVA3_BURVG</name>
<sequence length="175" mass="20022">MAENPNGAGASGHGAPERLFRVSDPDHVAAHLNAKDQTGMTLYQMGFLGKVEHWVLNRLAEKDEELADDVTMRLQRLDDIVANFRNKIPADNPAFLQILSWLTIEQAMYTVEYLQGYQDEFFMQLVDYCRLNEFNDVNADLALKRIRALNKTRLLDRWFSKANVDFVVTTLTGIQ</sequence>
<dbReference type="EMBL" id="CP000619">
    <property type="protein sequence ID" value="ABO60206.1"/>
    <property type="molecule type" value="Genomic_DNA"/>
</dbReference>
<protein>
    <submittedName>
        <fullName evidence="1">Uncharacterized protein</fullName>
    </submittedName>
</protein>